<dbReference type="EMBL" id="WNJQ01000003">
    <property type="protein sequence ID" value="MBC9824994.1"/>
    <property type="molecule type" value="Genomic_DNA"/>
</dbReference>
<feature type="transmembrane region" description="Helical" evidence="1">
    <location>
        <begin position="191"/>
        <end position="209"/>
    </location>
</feature>
<gene>
    <name evidence="2" type="ORF">GLO26_04005</name>
</gene>
<comment type="caution">
    <text evidence="2">The sequence shown here is derived from an EMBL/GenBank/DDBJ whole genome shotgun (WGS) entry which is preliminary data.</text>
</comment>
<dbReference type="Gene3D" id="1.20.1260.100">
    <property type="entry name" value="TspO/MBR protein"/>
    <property type="match status" value="1"/>
</dbReference>
<dbReference type="RefSeq" id="WP_023177560.1">
    <property type="nucleotide sequence ID" value="NZ_WNJQ01000003.1"/>
</dbReference>
<feature type="transmembrane region" description="Helical" evidence="1">
    <location>
        <begin position="132"/>
        <end position="156"/>
    </location>
</feature>
<keyword evidence="1" id="KW-0812">Transmembrane</keyword>
<evidence type="ECO:0000256" key="1">
    <source>
        <dbReference type="SAM" id="Phobius"/>
    </source>
</evidence>
<feature type="transmembrane region" description="Helical" evidence="1">
    <location>
        <begin position="47"/>
        <end position="68"/>
    </location>
</feature>
<keyword evidence="1" id="KW-0472">Membrane</keyword>
<keyword evidence="3" id="KW-1185">Reference proteome</keyword>
<reference evidence="2 3" key="1">
    <citation type="journal article" date="2020" name="Microorganisms">
        <title>New Insight into Antimicrobial Compounds from Food and Marine-Sourced Carnobacterium Species through Phenotype and Genome Analyses.</title>
        <authorList>
            <person name="Begrem S."/>
            <person name="Ivaniuk F."/>
            <person name="Gigout-Chevalier F."/>
            <person name="Kolypczuk L."/>
            <person name="Bonnetot S."/>
            <person name="Leroi F."/>
            <person name="Grovel O."/>
            <person name="Delbarre-Ladrat C."/>
            <person name="Passerini D."/>
        </authorList>
    </citation>
    <scope>NUCLEOTIDE SEQUENCE [LARGE SCALE GENOMIC DNA]</scope>
    <source>
        <strain evidence="2 3">MIP2551</strain>
    </source>
</reference>
<accession>A0ABR7TC06</accession>
<organism evidence="2 3">
    <name type="scientific">Carnobacterium inhibens</name>
    <dbReference type="NCBI Taxonomy" id="147709"/>
    <lineage>
        <taxon>Bacteria</taxon>
        <taxon>Bacillati</taxon>
        <taxon>Bacillota</taxon>
        <taxon>Bacilli</taxon>
        <taxon>Lactobacillales</taxon>
        <taxon>Carnobacteriaceae</taxon>
        <taxon>Carnobacterium</taxon>
    </lineage>
</organism>
<proteinExistence type="predicted"/>
<feature type="transmembrane region" description="Helical" evidence="1">
    <location>
        <begin position="80"/>
        <end position="97"/>
    </location>
</feature>
<feature type="transmembrane region" description="Helical" evidence="1">
    <location>
        <begin position="215"/>
        <end position="235"/>
    </location>
</feature>
<evidence type="ECO:0000313" key="3">
    <source>
        <dbReference type="Proteomes" id="UP000638836"/>
    </source>
</evidence>
<keyword evidence="1" id="KW-1133">Transmembrane helix</keyword>
<dbReference type="Proteomes" id="UP000638836">
    <property type="component" value="Unassembled WGS sequence"/>
</dbReference>
<sequence>MNKGKLIVLYVAYLIMVATNALANILPINGYQTGEISDMHDVFFTPAGFIFSIWGVIYFALLVWLLSFSFKKQSLSHSQFLGFLLTCLFNASWILVWHFLLDGVALIVIFLLLLSLIFLYQAQKKAHSSKLYLVPISLYLGWIIVATITNFSYWLVASIGIDASLQNLLTYVLLALTTLVGLGIVFYLKDLVIPLVFVWAMFGIFTKNLPDHRMMAIFTIVLAIVLVIGSLVSLFTSKRTNQKNPYHF</sequence>
<name>A0ABR7TC06_9LACT</name>
<dbReference type="InterPro" id="IPR038330">
    <property type="entry name" value="TspO/MBR-related_sf"/>
</dbReference>
<dbReference type="PANTHER" id="PTHR33802:SF1">
    <property type="entry name" value="XK-RELATED PROTEIN"/>
    <property type="match status" value="1"/>
</dbReference>
<feature type="transmembrane region" description="Helical" evidence="1">
    <location>
        <begin position="103"/>
        <end position="120"/>
    </location>
</feature>
<dbReference type="PANTHER" id="PTHR33802">
    <property type="entry name" value="SI:CH211-161H7.5-RELATED"/>
    <property type="match status" value="1"/>
</dbReference>
<evidence type="ECO:0000313" key="2">
    <source>
        <dbReference type="EMBL" id="MBC9824994.1"/>
    </source>
</evidence>
<protein>
    <submittedName>
        <fullName evidence="2">Tryptophan-rich sensory protein</fullName>
    </submittedName>
</protein>
<feature type="transmembrane region" description="Helical" evidence="1">
    <location>
        <begin position="168"/>
        <end position="186"/>
    </location>
</feature>